<dbReference type="AlphaFoldDB" id="A0A9R0QQ35"/>
<accession>A0A9R0QQ35</accession>
<dbReference type="Proteomes" id="UP000324705">
    <property type="component" value="Chromosome 1B"/>
</dbReference>
<name>A0A9R0QQ35_TRITD</name>
<reference evidence="2 3" key="1">
    <citation type="submission" date="2017-09" db="EMBL/GenBank/DDBJ databases">
        <authorList>
            <consortium name="International Durum Wheat Genome Sequencing Consortium (IDWGSC)"/>
            <person name="Milanesi L."/>
        </authorList>
    </citation>
    <scope>NUCLEOTIDE SEQUENCE [LARGE SCALE GENOMIC DNA]</scope>
    <source>
        <strain evidence="3">cv. Svevo</strain>
    </source>
</reference>
<evidence type="ECO:0000313" key="3">
    <source>
        <dbReference type="Proteomes" id="UP000324705"/>
    </source>
</evidence>
<keyword evidence="3" id="KW-1185">Reference proteome</keyword>
<dbReference type="Gramene" id="TRITD1Bv1G050070.1">
    <property type="protein sequence ID" value="TRITD1Bv1G050070.1"/>
    <property type="gene ID" value="TRITD1Bv1G050070"/>
</dbReference>
<evidence type="ECO:0000256" key="1">
    <source>
        <dbReference type="SAM" id="MobiDB-lite"/>
    </source>
</evidence>
<dbReference type="EMBL" id="LT934112">
    <property type="protein sequence ID" value="VAH14598.1"/>
    <property type="molecule type" value="Genomic_DNA"/>
</dbReference>
<feature type="compositionally biased region" description="Low complexity" evidence="1">
    <location>
        <begin position="58"/>
        <end position="73"/>
    </location>
</feature>
<evidence type="ECO:0000313" key="2">
    <source>
        <dbReference type="EMBL" id="VAH14598.1"/>
    </source>
</evidence>
<feature type="region of interest" description="Disordered" evidence="1">
    <location>
        <begin position="46"/>
        <end position="86"/>
    </location>
</feature>
<proteinExistence type="predicted"/>
<gene>
    <name evidence="2" type="ORF">TRITD_1Bv1G050070</name>
</gene>
<organism evidence="2 3">
    <name type="scientific">Triticum turgidum subsp. durum</name>
    <name type="common">Durum wheat</name>
    <name type="synonym">Triticum durum</name>
    <dbReference type="NCBI Taxonomy" id="4567"/>
    <lineage>
        <taxon>Eukaryota</taxon>
        <taxon>Viridiplantae</taxon>
        <taxon>Streptophyta</taxon>
        <taxon>Embryophyta</taxon>
        <taxon>Tracheophyta</taxon>
        <taxon>Spermatophyta</taxon>
        <taxon>Magnoliopsida</taxon>
        <taxon>Liliopsida</taxon>
        <taxon>Poales</taxon>
        <taxon>Poaceae</taxon>
        <taxon>BOP clade</taxon>
        <taxon>Pooideae</taxon>
        <taxon>Triticodae</taxon>
        <taxon>Triticeae</taxon>
        <taxon>Triticinae</taxon>
        <taxon>Triticum</taxon>
    </lineage>
</organism>
<protein>
    <submittedName>
        <fullName evidence="2">Uncharacterized protein</fullName>
    </submittedName>
</protein>
<sequence>MFQTNCSTEVNEHGGSKNDLLMLFPKLSLIPFLTWYMRMPRGCDGVTQSPLNRYPRCSTTTTTSSLRPSSASDSPPPSFAPPYSASAGFGMPPTPLSSVASSSTPSFSMQTLAWTHTRALEFTLWTVETATSSSAAGHPHV</sequence>